<dbReference type="InterPro" id="IPR010286">
    <property type="entry name" value="METTL16/RlmF"/>
</dbReference>
<keyword evidence="1" id="KW-0489">Methyltransferase</keyword>
<dbReference type="Gene3D" id="3.40.50.150">
    <property type="entry name" value="Vaccinia Virus protein VP39"/>
    <property type="match status" value="1"/>
</dbReference>
<gene>
    <name evidence="4" type="ORF">VP01_349g9</name>
</gene>
<accession>A0A0L6UVV2</accession>
<keyword evidence="2" id="KW-0808">Transferase</keyword>
<dbReference type="Pfam" id="PF05971">
    <property type="entry name" value="Methyltransf_10"/>
    <property type="match status" value="1"/>
</dbReference>
<sequence>MECSYFHKASKEVEVVKPPVHQLTPTCTQITSMVSSHWIPTDEANHNQLSNDRAGTTSVRGRSFKYPIEQSQSLFYNIHASSQLSCALLLDDFNLKLSLPSDRLCPIIPGRLDYCLWLIDVVEASVELTDEGAGLLVVDVGTGSSAIYPLLLSRLLKNARVIGTEVDQFSYDSAVMNVAQNNLVNKITIQKTFSSDPTILPIELISQDTEHSISITMCNPPFYNSKDEMEALRAKKDTPPEGVCTGSEVEMVYPGGEAGFIEKMMRDSLLIGNRTRWFTSLCGKYTTLSPIVQLFKSLGVNPLVGSGRNYATSELIQGRTRRWVIGWSWQHYRLPDVIAAVLVRSMGPPGPRLKDCSHFLPPSNHLEYYIPLDVLVFDQRLTLVDQITCTLEHIEKCRFEQFRSDSSCCSWKVTLYEKNWTRNSRRKRKFAAEGLSDTRRTTQVTCSGNLAKDFATIEPDDNHEPILQVKLALNQYHPTSQPENSKATSEDRTPSLEQPSSSRVKKTSVREQAGLKISIDWLFGKDRDLFLSFWNHVLKKKSCPP</sequence>
<comment type="caution">
    <text evidence="4">The sequence shown here is derived from an EMBL/GenBank/DDBJ whole genome shotgun (WGS) entry which is preliminary data.</text>
</comment>
<organism evidence="4 5">
    <name type="scientific">Puccinia sorghi</name>
    <dbReference type="NCBI Taxonomy" id="27349"/>
    <lineage>
        <taxon>Eukaryota</taxon>
        <taxon>Fungi</taxon>
        <taxon>Dikarya</taxon>
        <taxon>Basidiomycota</taxon>
        <taxon>Pucciniomycotina</taxon>
        <taxon>Pucciniomycetes</taxon>
        <taxon>Pucciniales</taxon>
        <taxon>Pucciniaceae</taxon>
        <taxon>Puccinia</taxon>
    </lineage>
</organism>
<feature type="compositionally biased region" description="Polar residues" evidence="3">
    <location>
        <begin position="478"/>
        <end position="487"/>
    </location>
</feature>
<keyword evidence="5" id="KW-1185">Reference proteome</keyword>
<dbReference type="AlphaFoldDB" id="A0A0L6UVV2"/>
<reference evidence="4 5" key="1">
    <citation type="submission" date="2015-08" db="EMBL/GenBank/DDBJ databases">
        <title>Next Generation Sequencing and Analysis of the Genome of Puccinia sorghi L Schw, the Causal Agent of Maize Common Rust.</title>
        <authorList>
            <person name="Rochi L."/>
            <person name="Burguener G."/>
            <person name="Darino M."/>
            <person name="Turjanski A."/>
            <person name="Kreff E."/>
            <person name="Dieguez M.J."/>
            <person name="Sacco F."/>
        </authorList>
    </citation>
    <scope>NUCLEOTIDE SEQUENCE [LARGE SCALE GENOMIC DNA]</scope>
    <source>
        <strain evidence="4 5">RO10H11247</strain>
    </source>
</reference>
<dbReference type="InterPro" id="IPR029063">
    <property type="entry name" value="SAM-dependent_MTases_sf"/>
</dbReference>
<dbReference type="GO" id="GO:0008168">
    <property type="term" value="F:methyltransferase activity"/>
    <property type="evidence" value="ECO:0007669"/>
    <property type="project" value="UniProtKB-KW"/>
</dbReference>
<protein>
    <recommendedName>
        <fullName evidence="6">U6 small nuclear RNA (adenine-(43)-N(6))-methyltransferase</fullName>
    </recommendedName>
</protein>
<proteinExistence type="predicted"/>
<evidence type="ECO:0000256" key="1">
    <source>
        <dbReference type="ARBA" id="ARBA00022603"/>
    </source>
</evidence>
<dbReference type="EMBL" id="LAVV01008501">
    <property type="protein sequence ID" value="KNZ52629.1"/>
    <property type="molecule type" value="Genomic_DNA"/>
</dbReference>
<dbReference type="PANTHER" id="PTHR13393">
    <property type="entry name" value="SAM-DEPENDENT METHYLTRANSFERASE"/>
    <property type="match status" value="1"/>
</dbReference>
<dbReference type="VEuPathDB" id="FungiDB:VP01_349g9"/>
<dbReference type="OrthoDB" id="514248at2759"/>
<dbReference type="STRING" id="27349.A0A0L6UVV2"/>
<dbReference type="GO" id="GO:0005634">
    <property type="term" value="C:nucleus"/>
    <property type="evidence" value="ECO:0007669"/>
    <property type="project" value="TreeGrafter"/>
</dbReference>
<evidence type="ECO:0008006" key="6">
    <source>
        <dbReference type="Google" id="ProtNLM"/>
    </source>
</evidence>
<dbReference type="CDD" id="cd02440">
    <property type="entry name" value="AdoMet_MTases"/>
    <property type="match status" value="1"/>
</dbReference>
<dbReference type="PANTHER" id="PTHR13393:SF0">
    <property type="entry name" value="RNA N6-ADENOSINE-METHYLTRANSFERASE METTL16"/>
    <property type="match status" value="1"/>
</dbReference>
<dbReference type="SUPFAM" id="SSF53335">
    <property type="entry name" value="S-adenosyl-L-methionine-dependent methyltransferases"/>
    <property type="match status" value="1"/>
</dbReference>
<dbReference type="Proteomes" id="UP000037035">
    <property type="component" value="Unassembled WGS sequence"/>
</dbReference>
<evidence type="ECO:0000256" key="3">
    <source>
        <dbReference type="SAM" id="MobiDB-lite"/>
    </source>
</evidence>
<evidence type="ECO:0000256" key="2">
    <source>
        <dbReference type="ARBA" id="ARBA00022679"/>
    </source>
</evidence>
<name>A0A0L6UVV2_9BASI</name>
<evidence type="ECO:0000313" key="4">
    <source>
        <dbReference type="EMBL" id="KNZ52629.1"/>
    </source>
</evidence>
<feature type="region of interest" description="Disordered" evidence="3">
    <location>
        <begin position="478"/>
        <end position="509"/>
    </location>
</feature>
<evidence type="ECO:0000313" key="5">
    <source>
        <dbReference type="Proteomes" id="UP000037035"/>
    </source>
</evidence>
<dbReference type="GO" id="GO:0070475">
    <property type="term" value="P:rRNA base methylation"/>
    <property type="evidence" value="ECO:0007669"/>
    <property type="project" value="TreeGrafter"/>
</dbReference>